<sequence>MRSKSGRTGGQDGVGEIGKMMGIVSGYVIRHEQEMVYIAGDTIWCDEVKAALDLKKFTSFI</sequence>
<dbReference type="EMBL" id="FNGY01000002">
    <property type="protein sequence ID" value="SDL80015.1"/>
    <property type="molecule type" value="Genomic_DNA"/>
</dbReference>
<protein>
    <submittedName>
        <fullName evidence="1">Uncharacterized protein</fullName>
    </submittedName>
</protein>
<reference evidence="2" key="1">
    <citation type="submission" date="2016-10" db="EMBL/GenBank/DDBJ databases">
        <authorList>
            <person name="Varghese N."/>
            <person name="Submissions S."/>
        </authorList>
    </citation>
    <scope>NUCLEOTIDE SEQUENCE [LARGE SCALE GENOMIC DNA]</scope>
    <source>
        <strain evidence="2">DSM 19110</strain>
    </source>
</reference>
<keyword evidence="2" id="KW-1185">Reference proteome</keyword>
<dbReference type="Gene3D" id="3.60.15.10">
    <property type="entry name" value="Ribonuclease Z/Hydroxyacylglutathione hydrolase-like"/>
    <property type="match status" value="1"/>
</dbReference>
<evidence type="ECO:0000313" key="1">
    <source>
        <dbReference type="EMBL" id="SDL80015.1"/>
    </source>
</evidence>
<name>A0A1G9N2D9_9SPHI</name>
<proteinExistence type="predicted"/>
<accession>A0A1G9N2D9</accession>
<organism evidence="1 2">
    <name type="scientific">Pedobacter steynii</name>
    <dbReference type="NCBI Taxonomy" id="430522"/>
    <lineage>
        <taxon>Bacteria</taxon>
        <taxon>Pseudomonadati</taxon>
        <taxon>Bacteroidota</taxon>
        <taxon>Sphingobacteriia</taxon>
        <taxon>Sphingobacteriales</taxon>
        <taxon>Sphingobacteriaceae</taxon>
        <taxon>Pedobacter</taxon>
    </lineage>
</organism>
<dbReference type="OrthoDB" id="9805728at2"/>
<dbReference type="InterPro" id="IPR036866">
    <property type="entry name" value="RibonucZ/Hydroxyglut_hydro"/>
</dbReference>
<dbReference type="RefSeq" id="WP_074605090.1">
    <property type="nucleotide sequence ID" value="NZ_FNGY01000002.1"/>
</dbReference>
<dbReference type="Proteomes" id="UP000183200">
    <property type="component" value="Unassembled WGS sequence"/>
</dbReference>
<dbReference type="AlphaFoldDB" id="A0A1G9N2D9"/>
<gene>
    <name evidence="1" type="ORF">SAMN05421820_102179</name>
</gene>
<evidence type="ECO:0000313" key="2">
    <source>
        <dbReference type="Proteomes" id="UP000183200"/>
    </source>
</evidence>